<feature type="domain" description="B30.2/SPRY" evidence="1">
    <location>
        <begin position="253"/>
        <end position="464"/>
    </location>
</feature>
<dbReference type="InterPro" id="IPR003877">
    <property type="entry name" value="SPRY_dom"/>
</dbReference>
<proteinExistence type="predicted"/>
<feature type="non-terminal residue" evidence="2">
    <location>
        <position position="679"/>
    </location>
</feature>
<gene>
    <name evidence="2" type="ORF">METZ01_LOCUS122310</name>
</gene>
<dbReference type="InterPro" id="IPR043136">
    <property type="entry name" value="B30.2/SPRY_sf"/>
</dbReference>
<dbReference type="SMART" id="SM00449">
    <property type="entry name" value="SPRY"/>
    <property type="match status" value="1"/>
</dbReference>
<sequence>MSLLQNSNVVTPSGYNIDYSMRMPDATSSAKLYRTLTSAGSSSPKWTFATWYKKGSPTTSVKSLLWFQCKSIHANATWHLGFQNDVINYGGGVRMNIWSAHVSQSDWDTDNNAGTTAGLAFRDYADWFHFCHIIDYQTSPYVFMYINGVLQDPDWIYGGKSGPGYGTNYAPLTGNEMRVGSSDGSDTGNGYFADTYFIEGQNLPPIGNFLEVDDLTNETKAIEYEGTYTGNSFYFDYADSSDFGKDQSGLGNHFTSTSLGTQEQTIDTPQNNVGSNFAVWNPLWGRANKMPVLTRGCRGAKSPDAAQSPCTATFGSLVDGKWYWEILPDSKGGSDCQLGIINTSAEMVDVAQSQTYYRFYLADTGNKWTDTNASTISYGNTWTQGDIIGVALDMDNGAIYFSKNGTWQDSGVPTSGSTKTGAAFTDVLSAIPAGGRYGGNGWVPAVLSNDTTVEYVCNFGQDSSFDNLKTSGSAEAADGSGKGNFFYTPPSGFLALCQDNLPTPSIKLPREHYKTNRWAGNGSSQTITTGFQTDFAWVKRRNATSYHILTNSVSGAGNYLVSNTQDGESSGGSQLINALSSTGFTVGNEAAVNASGGQYVGWTWKAGGSVSAGNNTDGTLASTVSANVAAGFSIVKFTGTGSAFTVGHGLSQAPEMIIAKSAASSTNWPVYGGASTGPT</sequence>
<organism evidence="2">
    <name type="scientific">marine metagenome</name>
    <dbReference type="NCBI Taxonomy" id="408172"/>
    <lineage>
        <taxon>unclassified sequences</taxon>
        <taxon>metagenomes</taxon>
        <taxon>ecological metagenomes</taxon>
    </lineage>
</organism>
<protein>
    <recommendedName>
        <fullName evidence="1">B30.2/SPRY domain-containing protein</fullName>
    </recommendedName>
</protein>
<dbReference type="Gene3D" id="2.60.120.920">
    <property type="match status" value="1"/>
</dbReference>
<accession>A0A381XXD5</accession>
<dbReference type="SUPFAM" id="SSF49899">
    <property type="entry name" value="Concanavalin A-like lectins/glucanases"/>
    <property type="match status" value="1"/>
</dbReference>
<evidence type="ECO:0000313" key="2">
    <source>
        <dbReference type="EMBL" id="SVA69456.1"/>
    </source>
</evidence>
<dbReference type="InterPro" id="IPR055906">
    <property type="entry name" value="DUF7483"/>
</dbReference>
<dbReference type="AlphaFoldDB" id="A0A381XXD5"/>
<dbReference type="Pfam" id="PF00622">
    <property type="entry name" value="SPRY"/>
    <property type="match status" value="1"/>
</dbReference>
<dbReference type="InterPro" id="IPR001870">
    <property type="entry name" value="B30.2/SPRY"/>
</dbReference>
<name>A0A381XXD5_9ZZZZ</name>
<evidence type="ECO:0000259" key="1">
    <source>
        <dbReference type="PROSITE" id="PS50188"/>
    </source>
</evidence>
<dbReference type="EMBL" id="UINC01016734">
    <property type="protein sequence ID" value="SVA69456.1"/>
    <property type="molecule type" value="Genomic_DNA"/>
</dbReference>
<dbReference type="InterPro" id="IPR013320">
    <property type="entry name" value="ConA-like_dom_sf"/>
</dbReference>
<dbReference type="PROSITE" id="PS50188">
    <property type="entry name" value="B302_SPRY"/>
    <property type="match status" value="1"/>
</dbReference>
<dbReference type="Pfam" id="PF24299">
    <property type="entry name" value="DUF7483"/>
    <property type="match status" value="1"/>
</dbReference>
<reference evidence="2" key="1">
    <citation type="submission" date="2018-05" db="EMBL/GenBank/DDBJ databases">
        <authorList>
            <person name="Lanie J.A."/>
            <person name="Ng W.-L."/>
            <person name="Kazmierczak K.M."/>
            <person name="Andrzejewski T.M."/>
            <person name="Davidsen T.M."/>
            <person name="Wayne K.J."/>
            <person name="Tettelin H."/>
            <person name="Glass J.I."/>
            <person name="Rusch D."/>
            <person name="Podicherti R."/>
            <person name="Tsui H.-C.T."/>
            <person name="Winkler M.E."/>
        </authorList>
    </citation>
    <scope>NUCLEOTIDE SEQUENCE</scope>
</reference>